<feature type="compositionally biased region" description="Low complexity" evidence="1">
    <location>
        <begin position="175"/>
        <end position="198"/>
    </location>
</feature>
<organism evidence="2 3">
    <name type="scientific">Streptomyces spinosisporus</name>
    <dbReference type="NCBI Taxonomy" id="2927582"/>
    <lineage>
        <taxon>Bacteria</taxon>
        <taxon>Bacillati</taxon>
        <taxon>Actinomycetota</taxon>
        <taxon>Actinomycetes</taxon>
        <taxon>Kitasatosporales</taxon>
        <taxon>Streptomycetaceae</taxon>
        <taxon>Streptomyces</taxon>
    </lineage>
</organism>
<accession>A0ABS9XNN4</accession>
<feature type="compositionally biased region" description="Low complexity" evidence="1">
    <location>
        <begin position="66"/>
        <end position="79"/>
    </location>
</feature>
<dbReference type="RefSeq" id="WP_242711841.1">
    <property type="nucleotide sequence ID" value="NZ_JALDAX010000012.1"/>
</dbReference>
<dbReference type="EMBL" id="JALDAX010000012">
    <property type="protein sequence ID" value="MCI3243694.1"/>
    <property type="molecule type" value="Genomic_DNA"/>
</dbReference>
<feature type="region of interest" description="Disordered" evidence="1">
    <location>
        <begin position="52"/>
        <end position="238"/>
    </location>
</feature>
<feature type="compositionally biased region" description="Basic and acidic residues" evidence="1">
    <location>
        <begin position="224"/>
        <end position="235"/>
    </location>
</feature>
<sequence length="250" mass="26381">MSDSQDHRDRPDHADRPDSPDFFDRLIARHTAPRPAAVRVRPRLPGPFERVKAVRSRSATSEDDALLWPAATPAAPQADVPLTAPGETRTHTEHEHTVVRTAHEPAGPGPRPAAPARAEAPLLRPVAPLAPGPRPPADTARRAAGRGRAAQPEHAQTAVSAPIPPGAETAPHAVSAALRPSAADTAAARDAVRQAAARRPARATEQVVQVQIGRLEVTAQPPEGGRRSTPAKERAGATVSLAEYLARGRE</sequence>
<comment type="caution">
    <text evidence="2">The sequence shown here is derived from an EMBL/GenBank/DDBJ whole genome shotgun (WGS) entry which is preliminary data.</text>
</comment>
<feature type="compositionally biased region" description="Low complexity" evidence="1">
    <location>
        <begin position="114"/>
        <end position="127"/>
    </location>
</feature>
<dbReference type="Proteomes" id="UP001165270">
    <property type="component" value="Unassembled WGS sequence"/>
</dbReference>
<name>A0ABS9XNN4_9ACTN</name>
<evidence type="ECO:0000313" key="3">
    <source>
        <dbReference type="Proteomes" id="UP001165270"/>
    </source>
</evidence>
<reference evidence="2" key="1">
    <citation type="submission" date="2022-03" db="EMBL/GenBank/DDBJ databases">
        <title>Streptomyces 7R015 and 7R016 isolated from Barleria lupulina in Thailand.</title>
        <authorList>
            <person name="Kanchanasin P."/>
            <person name="Phongsopitanun W."/>
            <person name="Tanasupawat S."/>
        </authorList>
    </citation>
    <scope>NUCLEOTIDE SEQUENCE</scope>
    <source>
        <strain evidence="2">7R016</strain>
    </source>
</reference>
<protein>
    <submittedName>
        <fullName evidence="2">Uncharacterized protein</fullName>
    </submittedName>
</protein>
<gene>
    <name evidence="2" type="ORF">MQN93_28625</name>
</gene>
<feature type="compositionally biased region" description="Basic and acidic residues" evidence="1">
    <location>
        <begin position="88"/>
        <end position="103"/>
    </location>
</feature>
<feature type="region of interest" description="Disordered" evidence="1">
    <location>
        <begin position="1"/>
        <end position="22"/>
    </location>
</feature>
<keyword evidence="3" id="KW-1185">Reference proteome</keyword>
<evidence type="ECO:0000313" key="2">
    <source>
        <dbReference type="EMBL" id="MCI3243694.1"/>
    </source>
</evidence>
<proteinExistence type="predicted"/>
<evidence type="ECO:0000256" key="1">
    <source>
        <dbReference type="SAM" id="MobiDB-lite"/>
    </source>
</evidence>